<proteinExistence type="predicted"/>
<dbReference type="EMBL" id="JAPCXB010000130">
    <property type="protein sequence ID" value="KAJ1606813.1"/>
    <property type="molecule type" value="Genomic_DNA"/>
</dbReference>
<dbReference type="InterPro" id="IPR015797">
    <property type="entry name" value="NUDIX_hydrolase-like_dom_sf"/>
</dbReference>
<evidence type="ECO:0000256" key="1">
    <source>
        <dbReference type="SAM" id="MobiDB-lite"/>
    </source>
</evidence>
<accession>A0ABQ8P3G7</accession>
<evidence type="ECO:0000313" key="4">
    <source>
        <dbReference type="Proteomes" id="UP001071777"/>
    </source>
</evidence>
<dbReference type="CDD" id="cd02883">
    <property type="entry name" value="NUDIX_Hydrolase"/>
    <property type="match status" value="1"/>
</dbReference>
<gene>
    <name evidence="3" type="ORF">OJ252_3070</name>
</gene>
<keyword evidence="4" id="KW-1185">Reference proteome</keyword>
<dbReference type="Proteomes" id="UP001071777">
    <property type="component" value="Unassembled WGS sequence"/>
</dbReference>
<protein>
    <recommendedName>
        <fullName evidence="2">Nudix hydrolase domain-containing protein</fullName>
    </recommendedName>
</protein>
<dbReference type="InterPro" id="IPR000086">
    <property type="entry name" value="NUDIX_hydrolase_dom"/>
</dbReference>
<dbReference type="Gene3D" id="3.90.79.10">
    <property type="entry name" value="Nucleoside Triphosphate Pyrophosphohydrolase"/>
    <property type="match status" value="1"/>
</dbReference>
<name>A0ABQ8P3G7_9CRYT</name>
<sequence length="206" mass="22967">MSISVDKFRSFVIAIHDEYGCLLLKSSKKGGDDVFQLPGGRLEEGDLAPDKSEVGEGTRGSGMSVSPSDESFRVAAARELYEETGLDFRSQLQMLKKLDLDLPKKWRFFYLNITNFSCPSNQGAGTSGHYYNTGLPGQILECLQSLFYKFSRKDSNPAHFQLKLSPEHTDFIFEKDLVEASRLVKSHSKGICSKALLLYSQTCSLS</sequence>
<evidence type="ECO:0000313" key="3">
    <source>
        <dbReference type="EMBL" id="KAJ1606813.1"/>
    </source>
</evidence>
<feature type="compositionally biased region" description="Basic and acidic residues" evidence="1">
    <location>
        <begin position="41"/>
        <end position="56"/>
    </location>
</feature>
<dbReference type="SUPFAM" id="SSF55811">
    <property type="entry name" value="Nudix"/>
    <property type="match status" value="1"/>
</dbReference>
<dbReference type="PROSITE" id="PS51462">
    <property type="entry name" value="NUDIX"/>
    <property type="match status" value="1"/>
</dbReference>
<organism evidence="3 4">
    <name type="scientific">Cryptosporidium canis</name>
    <dbReference type="NCBI Taxonomy" id="195482"/>
    <lineage>
        <taxon>Eukaryota</taxon>
        <taxon>Sar</taxon>
        <taxon>Alveolata</taxon>
        <taxon>Apicomplexa</taxon>
        <taxon>Conoidasida</taxon>
        <taxon>Coccidia</taxon>
        <taxon>Eucoccidiorida</taxon>
        <taxon>Eimeriorina</taxon>
        <taxon>Cryptosporidiidae</taxon>
        <taxon>Cryptosporidium</taxon>
    </lineage>
</organism>
<feature type="domain" description="Nudix hydrolase" evidence="2">
    <location>
        <begin position="6"/>
        <end position="197"/>
    </location>
</feature>
<comment type="caution">
    <text evidence="3">The sequence shown here is derived from an EMBL/GenBank/DDBJ whole genome shotgun (WGS) entry which is preliminary data.</text>
</comment>
<reference evidence="3" key="1">
    <citation type="submission" date="2022-10" db="EMBL/GenBank/DDBJ databases">
        <title>Adaptive evolution leads to modifications in subtelomeric GC content in a zoonotic Cryptosporidium species.</title>
        <authorList>
            <person name="Li J."/>
            <person name="Feng Y."/>
            <person name="Xiao L."/>
        </authorList>
    </citation>
    <scope>NUCLEOTIDE SEQUENCE</scope>
    <source>
        <strain evidence="3">25894</strain>
    </source>
</reference>
<feature type="region of interest" description="Disordered" evidence="1">
    <location>
        <begin position="39"/>
        <end position="68"/>
    </location>
</feature>
<evidence type="ECO:0000259" key="2">
    <source>
        <dbReference type="PROSITE" id="PS51462"/>
    </source>
</evidence>